<feature type="transmembrane region" description="Helical" evidence="14">
    <location>
        <begin position="751"/>
        <end position="771"/>
    </location>
</feature>
<dbReference type="GO" id="GO:0000139">
    <property type="term" value="C:Golgi membrane"/>
    <property type="evidence" value="ECO:0007669"/>
    <property type="project" value="UniProtKB-SubCell"/>
</dbReference>
<dbReference type="GO" id="GO:0016760">
    <property type="term" value="F:cellulose synthase (UDP-forming) activity"/>
    <property type="evidence" value="ECO:0007669"/>
    <property type="project" value="InterPro"/>
</dbReference>
<feature type="binding site" evidence="11">
    <location>
        <position position="143"/>
    </location>
    <ligand>
        <name>UDP-alpha-D-glucose</name>
        <dbReference type="ChEBI" id="CHEBI:58885"/>
    </ligand>
</feature>
<evidence type="ECO:0000256" key="3">
    <source>
        <dbReference type="ARBA" id="ARBA00022679"/>
    </source>
</evidence>
<feature type="compositionally biased region" description="Basic and acidic residues" evidence="13">
    <location>
        <begin position="199"/>
        <end position="216"/>
    </location>
</feature>
<feature type="binding site" evidence="12">
    <location>
        <position position="405"/>
    </location>
    <ligand>
        <name>Mn(2+)</name>
        <dbReference type="ChEBI" id="CHEBI:29035"/>
    </ligand>
</feature>
<comment type="subcellular location">
    <subcellularLocation>
        <location evidence="1">Golgi apparatus membrane</location>
        <topology evidence="1">Multi-pass membrane protein</topology>
    </subcellularLocation>
</comment>
<evidence type="ECO:0000256" key="5">
    <source>
        <dbReference type="ARBA" id="ARBA00022989"/>
    </source>
</evidence>
<comment type="function">
    <text evidence="9">Thought to be a Golgi-localized beta-glycan synthase that polymerize the backbones of noncellulosic polysaccharides (hemicelluloses) of plant cell wall.</text>
</comment>
<feature type="compositionally biased region" description="Basic and acidic residues" evidence="13">
    <location>
        <begin position="243"/>
        <end position="258"/>
    </location>
</feature>
<evidence type="ECO:0000256" key="13">
    <source>
        <dbReference type="SAM" id="MobiDB-lite"/>
    </source>
</evidence>
<evidence type="ECO:0000256" key="8">
    <source>
        <dbReference type="ARBA" id="ARBA00023316"/>
    </source>
</evidence>
<feature type="active site" evidence="10">
    <location>
        <position position="143"/>
    </location>
</feature>
<keyword evidence="5 14" id="KW-1133">Transmembrane helix</keyword>
<keyword evidence="6" id="KW-0333">Golgi apparatus</keyword>
<dbReference type="SUPFAM" id="SSF53448">
    <property type="entry name" value="Nucleotide-diphospho-sugar transferases"/>
    <property type="match status" value="1"/>
</dbReference>
<dbReference type="GO" id="GO:0071555">
    <property type="term" value="P:cell wall organization"/>
    <property type="evidence" value="ECO:0007669"/>
    <property type="project" value="UniProtKB-KW"/>
</dbReference>
<dbReference type="PANTHER" id="PTHR13301">
    <property type="entry name" value="X-BOX TRANSCRIPTION FACTOR-RELATED"/>
    <property type="match status" value="1"/>
</dbReference>
<keyword evidence="3" id="KW-0808">Transferase</keyword>
<dbReference type="AlphaFoldDB" id="A0A445EWH6"/>
<feature type="transmembrane region" description="Helical" evidence="14">
    <location>
        <begin position="811"/>
        <end position="832"/>
    </location>
</feature>
<dbReference type="STRING" id="3818.A0A445EWH6"/>
<dbReference type="Pfam" id="PF03552">
    <property type="entry name" value="Cellulose_synt"/>
    <property type="match status" value="3"/>
</dbReference>
<feature type="binding site" evidence="12">
    <location>
        <position position="381"/>
    </location>
    <ligand>
        <name>Mn(2+)</name>
        <dbReference type="ChEBI" id="CHEBI:29035"/>
    </ligand>
</feature>
<keyword evidence="2" id="KW-0328">Glycosyltransferase</keyword>
<evidence type="ECO:0000256" key="7">
    <source>
        <dbReference type="ARBA" id="ARBA00023136"/>
    </source>
</evidence>
<dbReference type="GO" id="GO:0030244">
    <property type="term" value="P:cellulose biosynthetic process"/>
    <property type="evidence" value="ECO:0007669"/>
    <property type="project" value="InterPro"/>
</dbReference>
<keyword evidence="16" id="KW-1185">Reference proteome</keyword>
<dbReference type="EMBL" id="SDMP01000001">
    <property type="protein sequence ID" value="RYR79760.1"/>
    <property type="molecule type" value="Genomic_DNA"/>
</dbReference>
<evidence type="ECO:0000256" key="4">
    <source>
        <dbReference type="ARBA" id="ARBA00022692"/>
    </source>
</evidence>
<dbReference type="InterPro" id="IPR005150">
    <property type="entry name" value="Cellulose_synth"/>
</dbReference>
<evidence type="ECO:0000256" key="12">
    <source>
        <dbReference type="PIRSR" id="PIRSR605150-3"/>
    </source>
</evidence>
<accession>A0A445EWH6</accession>
<evidence type="ECO:0000313" key="16">
    <source>
        <dbReference type="Proteomes" id="UP000289738"/>
    </source>
</evidence>
<keyword evidence="7 14" id="KW-0472">Membrane</keyword>
<feature type="active site" evidence="10">
    <location>
        <position position="550"/>
    </location>
</feature>
<dbReference type="Gene3D" id="3.90.550.10">
    <property type="entry name" value="Spore Coat Polysaccharide Biosynthesis Protein SpsA, Chain A"/>
    <property type="match status" value="2"/>
</dbReference>
<dbReference type="InterPro" id="IPR029044">
    <property type="entry name" value="Nucleotide-diphossugar_trans"/>
</dbReference>
<evidence type="ECO:0000256" key="10">
    <source>
        <dbReference type="PIRSR" id="PIRSR605150-1"/>
    </source>
</evidence>
<sequence length="838" mass="95178">MGKNEESHPLFETRRAKGIFIHRIFSFSMFLGILFIWVYRVSYMPRKSSEDGKWVWFGMFLCELWFGLYWLMRLSLRWNPVFRQPFPHTLSQRYDDDKLPGVDIFVCTADPEIEPPIMVINTVLSVMAYDYPTHKLSVYLSDDGGSDITFYALLEASNFAKHWLPFCKKFNVEPRSPAAYFKSVSSTTYSNDSINAKETITDKEEGERRKGNEREGKKRGKKGRGKGGVARARLRAASSLLEIRTRGRESSRKREETHALPSPSKSSRKVRENARPGRGRGVPRRRRALLLPLRVLAKLYEDMESRIENASKVGEVAEEIRSKHKGFSQWNSFSSRRDHDAIIQILLHGKDSSAKDIDGIVLPTLVYLSREKRPHVAHNFKAGAMNSLIRVSSIISNGKIILNVDCDMYANNAQSLKEALCFLIDEEKGHEIAFVQTPQGFENLTKNDIYGGALRVIYEWEFPGMDGFGGPMYIGSGCFHKRDTLCGKKFNDQESLKHWNGEDINNDQSMTKTSLHLLEQKSKALLSCTYENNTLWGKEMGLLYGCAVEDVITGLAIQCRGWKSVYYNPKRKAFLGVSPTTLPEALVQHKRWSEGGFQILLSKYSAAWCAYGLISPGLQITYCFYNLWVLNCLPTLYYSIFPSLCLLKGISLFPQMSSPWFIPYAYVTLGENTQCLLEFLWSEGTIKGYWNDLRMWLYKRTSSYLFALIDTIFKSLGFSSLAFVISAKVAEENVSQRYKKEIMEFGNSSPMLTLLATLALFNLFCLVGALFKGGLGMLMVLPLQVLLSVVLVLINLPLYEGLFLRKDKGRFPTSVVFKSMAVALSACVLSNVNVFTTI</sequence>
<keyword evidence="8" id="KW-0961">Cell wall biogenesis/degradation</keyword>
<evidence type="ECO:0008006" key="17">
    <source>
        <dbReference type="Google" id="ProtNLM"/>
    </source>
</evidence>
<feature type="transmembrane region" description="Helical" evidence="14">
    <location>
        <begin position="54"/>
        <end position="72"/>
    </location>
</feature>
<evidence type="ECO:0000256" key="2">
    <source>
        <dbReference type="ARBA" id="ARBA00022676"/>
    </source>
</evidence>
<name>A0A445EWH6_ARAHY</name>
<comment type="caution">
    <text evidence="15">The sequence shown here is derived from an EMBL/GenBank/DDBJ whole genome shotgun (WGS) entry which is preliminary data.</text>
</comment>
<evidence type="ECO:0000256" key="6">
    <source>
        <dbReference type="ARBA" id="ARBA00023034"/>
    </source>
</evidence>
<feature type="transmembrane region" description="Helical" evidence="14">
    <location>
        <begin position="777"/>
        <end position="799"/>
    </location>
</feature>
<evidence type="ECO:0000256" key="14">
    <source>
        <dbReference type="SAM" id="Phobius"/>
    </source>
</evidence>
<feature type="region of interest" description="Disordered" evidence="13">
    <location>
        <begin position="195"/>
        <end position="283"/>
    </location>
</feature>
<evidence type="ECO:0000256" key="9">
    <source>
        <dbReference type="ARBA" id="ARBA00037405"/>
    </source>
</evidence>
<dbReference type="Proteomes" id="UP000289738">
    <property type="component" value="Chromosome A01"/>
</dbReference>
<gene>
    <name evidence="15" type="ORF">Ahy_A01g004566</name>
</gene>
<feature type="binding site" evidence="11">
    <location>
        <position position="114"/>
    </location>
    <ligand>
        <name>UDP-alpha-D-glucose</name>
        <dbReference type="ChEBI" id="CHEBI:58885"/>
    </ligand>
</feature>
<evidence type="ECO:0000256" key="11">
    <source>
        <dbReference type="PIRSR" id="PIRSR605150-2"/>
    </source>
</evidence>
<proteinExistence type="predicted"/>
<evidence type="ECO:0000256" key="1">
    <source>
        <dbReference type="ARBA" id="ARBA00004653"/>
    </source>
</evidence>
<evidence type="ECO:0000313" key="15">
    <source>
        <dbReference type="EMBL" id="RYR79760.1"/>
    </source>
</evidence>
<feature type="transmembrane region" description="Helical" evidence="14">
    <location>
        <begin position="20"/>
        <end position="42"/>
    </location>
</feature>
<protein>
    <recommendedName>
        <fullName evidence="17">Cellulose synthase-like protein</fullName>
    </recommendedName>
</protein>
<keyword evidence="4 14" id="KW-0812">Transmembrane</keyword>
<organism evidence="15 16">
    <name type="scientific">Arachis hypogaea</name>
    <name type="common">Peanut</name>
    <dbReference type="NCBI Taxonomy" id="3818"/>
    <lineage>
        <taxon>Eukaryota</taxon>
        <taxon>Viridiplantae</taxon>
        <taxon>Streptophyta</taxon>
        <taxon>Embryophyta</taxon>
        <taxon>Tracheophyta</taxon>
        <taxon>Spermatophyta</taxon>
        <taxon>Magnoliopsida</taxon>
        <taxon>eudicotyledons</taxon>
        <taxon>Gunneridae</taxon>
        <taxon>Pentapetalae</taxon>
        <taxon>rosids</taxon>
        <taxon>fabids</taxon>
        <taxon>Fabales</taxon>
        <taxon>Fabaceae</taxon>
        <taxon>Papilionoideae</taxon>
        <taxon>50 kb inversion clade</taxon>
        <taxon>dalbergioids sensu lato</taxon>
        <taxon>Dalbergieae</taxon>
        <taxon>Pterocarpus clade</taxon>
        <taxon>Arachis</taxon>
    </lineage>
</organism>
<reference evidence="15 16" key="1">
    <citation type="submission" date="2019-01" db="EMBL/GenBank/DDBJ databases">
        <title>Sequencing of cultivated peanut Arachis hypogaea provides insights into genome evolution and oil improvement.</title>
        <authorList>
            <person name="Chen X."/>
        </authorList>
    </citation>
    <scope>NUCLEOTIDE SEQUENCE [LARGE SCALE GENOMIC DNA]</scope>
    <source>
        <strain evidence="16">cv. Fuhuasheng</strain>
        <tissue evidence="15">Leaves</tissue>
    </source>
</reference>
<feature type="transmembrane region" description="Helical" evidence="14">
    <location>
        <begin position="704"/>
        <end position="730"/>
    </location>
</feature>
<dbReference type="FunFam" id="3.90.550.10:FF:000138">
    <property type="entry name" value="Cellulose synthase isolog"/>
    <property type="match status" value="1"/>
</dbReference>